<evidence type="ECO:0000256" key="7">
    <source>
        <dbReference type="ARBA" id="ARBA00022679"/>
    </source>
</evidence>
<dbReference type="EMBL" id="HACA01004196">
    <property type="protein sequence ID" value="CDW21557.1"/>
    <property type="molecule type" value="Transcribed_RNA"/>
</dbReference>
<keyword evidence="19" id="KW-0393">Immunoglobulin domain</keyword>
<evidence type="ECO:0000256" key="4">
    <source>
        <dbReference type="ARBA" id="ARBA00022475"/>
    </source>
</evidence>
<keyword evidence="10 22" id="KW-0547">Nucleotide-binding</keyword>
<evidence type="ECO:0000256" key="25">
    <source>
        <dbReference type="PROSITE-ProRule" id="PRU10141"/>
    </source>
</evidence>
<dbReference type="PROSITE" id="PS50038">
    <property type="entry name" value="FZ"/>
    <property type="match status" value="1"/>
</dbReference>
<protein>
    <recommendedName>
        <fullName evidence="2">receptor protein-tyrosine kinase</fullName>
        <ecNumber evidence="2">2.7.10.1</ecNumber>
    </recommendedName>
</protein>
<evidence type="ECO:0000256" key="18">
    <source>
        <dbReference type="ARBA" id="ARBA00023180"/>
    </source>
</evidence>
<dbReference type="GO" id="GO:0007169">
    <property type="term" value="P:cell surface receptor protein tyrosine kinase signaling pathway"/>
    <property type="evidence" value="ECO:0007669"/>
    <property type="project" value="TreeGrafter"/>
</dbReference>
<feature type="binding site" evidence="22 25">
    <location>
        <position position="658"/>
    </location>
    <ligand>
        <name>ATP</name>
        <dbReference type="ChEBI" id="CHEBI:30616"/>
    </ligand>
</feature>
<dbReference type="SUPFAM" id="SSF56112">
    <property type="entry name" value="Protein kinase-like (PK-like)"/>
    <property type="match status" value="1"/>
</dbReference>
<keyword evidence="17" id="KW-0675">Receptor</keyword>
<dbReference type="Gene3D" id="1.10.510.10">
    <property type="entry name" value="Transferase(Phosphotransferase) domain 1"/>
    <property type="match status" value="1"/>
</dbReference>
<dbReference type="InterPro" id="IPR036179">
    <property type="entry name" value="Ig-like_dom_sf"/>
</dbReference>
<keyword evidence="18" id="KW-0325">Glycoprotein</keyword>
<dbReference type="GO" id="GO:0046872">
    <property type="term" value="F:metal ion binding"/>
    <property type="evidence" value="ECO:0007669"/>
    <property type="project" value="UniProtKB-KW"/>
</dbReference>
<evidence type="ECO:0000256" key="1">
    <source>
        <dbReference type="ARBA" id="ARBA00004251"/>
    </source>
</evidence>
<dbReference type="GO" id="GO:0045202">
    <property type="term" value="C:synapse"/>
    <property type="evidence" value="ECO:0007669"/>
    <property type="project" value="UniProtKB-SubCell"/>
</dbReference>
<evidence type="ECO:0000256" key="6">
    <source>
        <dbReference type="ARBA" id="ARBA00022572"/>
    </source>
</evidence>
<dbReference type="GO" id="GO:0004714">
    <property type="term" value="F:transmembrane receptor protein tyrosine kinase activity"/>
    <property type="evidence" value="ECO:0007669"/>
    <property type="project" value="UniProtKB-EC"/>
</dbReference>
<dbReference type="PROSITE" id="PS00109">
    <property type="entry name" value="PROTEIN_KINASE_TYR"/>
    <property type="match status" value="1"/>
</dbReference>
<feature type="binding site" evidence="22">
    <location>
        <begin position="631"/>
        <end position="638"/>
    </location>
    <ligand>
        <name>ATP</name>
        <dbReference type="ChEBI" id="CHEBI:30616"/>
    </ligand>
</feature>
<dbReference type="InterPro" id="IPR000719">
    <property type="entry name" value="Prot_kinase_dom"/>
</dbReference>
<dbReference type="Pfam" id="PF01392">
    <property type="entry name" value="Fz"/>
    <property type="match status" value="1"/>
</dbReference>
<dbReference type="SUPFAM" id="SSF57440">
    <property type="entry name" value="Kringle-like"/>
    <property type="match status" value="1"/>
</dbReference>
<sequence>MTCLAKITSGSHGLPFFFQMLLLHCQIIIVFFHFTTLCYANSSLQLTSNDVLNINPSKNKAEIAKSSSIAHSPSNTTAQLNNRFELRCSSGKLENDVQWYVMKESIFKKITKIGHNFRIHQNGSLIFRKIEKNDEGVYRCDIQVPDNSENGEKHYSYVASVIVESKVKIQSSPDVIRKEYGTSVKLNCAATGIPAPVIDWIRSGNKFSIINGKSEIVQGTKYSPYSYYSRSSLTINVTETTNYTCKATNQMSSERSYDQKSFMVYVSEKVSDTDGKESKPKKCQGYCAPYNGRVCRRYLPGRGLVWFNISQDSSGGWLNEQITESLWKELISNLIEPCRSAAEALLCKYAFPDCALQDSCAIGLPLCYEDCVALRSHYCFNDWALIMDNKRKDIFIEARGHFRLPICEKLPKYNNKSKICTKSSITTMRYEMATTSCMKGNGRFYQGSVNQTHEGVSCQPWFTSFPHTQTTPENIFPEMRNAGNNCRNPGGTEPEPWCYTVDPLIRWQYCSIPKCDNVSKSFDYYENEGYDTRIREDYYKILMEVITPEFIGLLVSVGIATVAIIVITSLICANLCRKKSGYTQANVQNIDIDLDKLPENAAYHQTSGQINPRLEKLEYPRNDIIYIRDVGQGAFGRVFQGKAPGLKKGEEFTMVAVKMLKEEATDDLLRDFEKEAILLSEFDHPNIVRLYGVCAIGKPMCLLFEYMAKGDLNSYLRSNTPDNYIVRKPNGISLGSNQSSFMTDIKVSHVEQVSISKQICNGMVYLSDRKYVHRDLASRNCLIDQSGTVKIADFGLSQRVSLQEYFRGDVSDNIPIRWMPLEAVLHNKYTIESDIWAFGILLWEIFSLALQPYYGLSNEEVIKFLKEGNTLGCPENTPKSIYKIMKSCWNPNPSVRPMFRILHRELETIEKELTILQRHYKSQKSIVSVESMGRMTPQSPKSFE</sequence>
<dbReference type="SMART" id="SM00219">
    <property type="entry name" value="TyrKc"/>
    <property type="match status" value="1"/>
</dbReference>
<evidence type="ECO:0000259" key="30">
    <source>
        <dbReference type="PROSITE" id="PS50835"/>
    </source>
</evidence>
<dbReference type="Gene3D" id="2.60.40.10">
    <property type="entry name" value="Immunoglobulins"/>
    <property type="match status" value="2"/>
</dbReference>
<evidence type="ECO:0000256" key="14">
    <source>
        <dbReference type="ARBA" id="ARBA00023136"/>
    </source>
</evidence>
<evidence type="ECO:0000256" key="23">
    <source>
        <dbReference type="PIRSR" id="PIRSR000615-3"/>
    </source>
</evidence>
<feature type="domain" description="FZ" evidence="28">
    <location>
        <begin position="282"/>
        <end position="423"/>
    </location>
</feature>
<dbReference type="InterPro" id="IPR020067">
    <property type="entry name" value="Frizzled_dom"/>
</dbReference>
<dbReference type="Pfam" id="PF00047">
    <property type="entry name" value="ig"/>
    <property type="match status" value="1"/>
</dbReference>
<dbReference type="InterPro" id="IPR013806">
    <property type="entry name" value="Kringle-like"/>
</dbReference>
<dbReference type="PROSITE" id="PS50835">
    <property type="entry name" value="IG_LIKE"/>
    <property type="match status" value="2"/>
</dbReference>
<evidence type="ECO:0000256" key="26">
    <source>
        <dbReference type="SAM" id="Phobius"/>
    </source>
</evidence>
<dbReference type="AlphaFoldDB" id="A0A0K2T7L0"/>
<feature type="binding site" evidence="23">
    <location>
        <position position="780"/>
    </location>
    <ligand>
        <name>Mg(2+)</name>
        <dbReference type="ChEBI" id="CHEBI:18420"/>
    </ligand>
</feature>
<keyword evidence="7" id="KW-0808">Transferase</keyword>
<evidence type="ECO:0000256" key="15">
    <source>
        <dbReference type="ARBA" id="ARBA00023137"/>
    </source>
</evidence>
<dbReference type="PROSITE" id="PS50011">
    <property type="entry name" value="PROTEIN_KINASE_DOM"/>
    <property type="match status" value="1"/>
</dbReference>
<dbReference type="InterPro" id="IPR038178">
    <property type="entry name" value="Kringle_sf"/>
</dbReference>
<feature type="transmembrane region" description="Helical" evidence="26">
    <location>
        <begin position="16"/>
        <end position="40"/>
    </location>
</feature>
<dbReference type="SMART" id="SM00408">
    <property type="entry name" value="IGc2"/>
    <property type="match status" value="2"/>
</dbReference>
<keyword evidence="5" id="KW-0597">Phosphoprotein</keyword>
<feature type="active site" description="Proton acceptor" evidence="21">
    <location>
        <position position="775"/>
    </location>
</feature>
<evidence type="ECO:0000256" key="2">
    <source>
        <dbReference type="ARBA" id="ARBA00011902"/>
    </source>
</evidence>
<feature type="transmembrane region" description="Helical" evidence="26">
    <location>
        <begin position="550"/>
        <end position="571"/>
    </location>
</feature>
<dbReference type="PROSITE" id="PS50070">
    <property type="entry name" value="KRINGLE_2"/>
    <property type="match status" value="1"/>
</dbReference>
<dbReference type="SMART" id="SM00409">
    <property type="entry name" value="IG"/>
    <property type="match status" value="2"/>
</dbReference>
<evidence type="ECO:0000256" key="13">
    <source>
        <dbReference type="ARBA" id="ARBA00022989"/>
    </source>
</evidence>
<dbReference type="InterPro" id="IPR003598">
    <property type="entry name" value="Ig_sub2"/>
</dbReference>
<feature type="binding site" evidence="23">
    <location>
        <position position="793"/>
    </location>
    <ligand>
        <name>Mg(2+)</name>
        <dbReference type="ChEBI" id="CHEBI:18420"/>
    </ligand>
</feature>
<keyword evidence="23" id="KW-0460">Magnesium</keyword>
<dbReference type="CDD" id="cd00108">
    <property type="entry name" value="KR"/>
    <property type="match status" value="1"/>
</dbReference>
<feature type="domain" description="Protein kinase" evidence="27">
    <location>
        <begin position="624"/>
        <end position="906"/>
    </location>
</feature>
<feature type="domain" description="Ig-like" evidence="30">
    <location>
        <begin position="56"/>
        <end position="156"/>
    </location>
</feature>
<evidence type="ECO:0000259" key="28">
    <source>
        <dbReference type="PROSITE" id="PS50038"/>
    </source>
</evidence>
<dbReference type="InterPro" id="IPR003599">
    <property type="entry name" value="Ig_sub"/>
</dbReference>
<feature type="binding site" evidence="22">
    <location>
        <begin position="705"/>
        <end position="711"/>
    </location>
    <ligand>
        <name>ATP</name>
        <dbReference type="ChEBI" id="CHEBI:30616"/>
    </ligand>
</feature>
<dbReference type="EC" id="2.7.10.1" evidence="2"/>
<keyword evidence="23" id="KW-0479">Metal-binding</keyword>
<keyword evidence="8 26" id="KW-0812">Transmembrane</keyword>
<feature type="domain" description="Kringle" evidence="29">
    <location>
        <begin position="436"/>
        <end position="515"/>
    </location>
</feature>
<dbReference type="Gene3D" id="3.30.200.20">
    <property type="entry name" value="Phosphorylase Kinase, domain 1"/>
    <property type="match status" value="1"/>
</dbReference>
<dbReference type="FunFam" id="3.30.200.20:FF:000159">
    <property type="entry name" value="muscle, skeletal receptor tyrosine-protein kinase"/>
    <property type="match status" value="1"/>
</dbReference>
<dbReference type="Pfam" id="PF13927">
    <property type="entry name" value="Ig_3"/>
    <property type="match status" value="1"/>
</dbReference>
<dbReference type="GO" id="GO:0017147">
    <property type="term" value="F:Wnt-protein binding"/>
    <property type="evidence" value="ECO:0007669"/>
    <property type="project" value="TreeGrafter"/>
</dbReference>
<evidence type="ECO:0000256" key="20">
    <source>
        <dbReference type="ARBA" id="ARBA00051243"/>
    </source>
</evidence>
<evidence type="ECO:0000256" key="10">
    <source>
        <dbReference type="ARBA" id="ARBA00022741"/>
    </source>
</evidence>
<feature type="domain" description="Ig-like" evidence="30">
    <location>
        <begin position="181"/>
        <end position="263"/>
    </location>
</feature>
<evidence type="ECO:0000256" key="12">
    <source>
        <dbReference type="ARBA" id="ARBA00022840"/>
    </source>
</evidence>
<evidence type="ECO:0000256" key="21">
    <source>
        <dbReference type="PIRSR" id="PIRSR000615-1"/>
    </source>
</evidence>
<dbReference type="FunFam" id="1.10.2000.10:FF:000009">
    <property type="entry name" value="Muscle, skeletal, receptor tyrosine kinase"/>
    <property type="match status" value="1"/>
</dbReference>
<dbReference type="InterPro" id="IPR011009">
    <property type="entry name" value="Kinase-like_dom_sf"/>
</dbReference>
<evidence type="ECO:0000256" key="8">
    <source>
        <dbReference type="ARBA" id="ARBA00022692"/>
    </source>
</evidence>
<dbReference type="InterPro" id="IPR020635">
    <property type="entry name" value="Tyr_kinase_cat_dom"/>
</dbReference>
<dbReference type="InterPro" id="IPR008266">
    <property type="entry name" value="Tyr_kinase_AS"/>
</dbReference>
<dbReference type="InterPro" id="IPR000001">
    <property type="entry name" value="Kringle"/>
</dbReference>
<evidence type="ECO:0000256" key="17">
    <source>
        <dbReference type="ARBA" id="ARBA00023170"/>
    </source>
</evidence>
<dbReference type="InterPro" id="IPR001245">
    <property type="entry name" value="Ser-Thr/Tyr_kinase_cat_dom"/>
</dbReference>
<feature type="binding site" evidence="22">
    <location>
        <position position="779"/>
    </location>
    <ligand>
        <name>ATP</name>
        <dbReference type="ChEBI" id="CHEBI:30616"/>
    </ligand>
</feature>
<dbReference type="InterPro" id="IPR007110">
    <property type="entry name" value="Ig-like_dom"/>
</dbReference>
<dbReference type="Pfam" id="PF00051">
    <property type="entry name" value="Kringle"/>
    <property type="match status" value="1"/>
</dbReference>
<keyword evidence="13 26" id="KW-1133">Transmembrane helix</keyword>
<comment type="catalytic activity">
    <reaction evidence="20">
        <text>L-tyrosyl-[protein] + ATP = O-phospho-L-tyrosyl-[protein] + ADP + H(+)</text>
        <dbReference type="Rhea" id="RHEA:10596"/>
        <dbReference type="Rhea" id="RHEA-COMP:10136"/>
        <dbReference type="Rhea" id="RHEA-COMP:20101"/>
        <dbReference type="ChEBI" id="CHEBI:15378"/>
        <dbReference type="ChEBI" id="CHEBI:30616"/>
        <dbReference type="ChEBI" id="CHEBI:46858"/>
        <dbReference type="ChEBI" id="CHEBI:61978"/>
        <dbReference type="ChEBI" id="CHEBI:456216"/>
        <dbReference type="EC" id="2.7.10.1"/>
    </reaction>
</comment>
<evidence type="ECO:0000256" key="11">
    <source>
        <dbReference type="ARBA" id="ARBA00022777"/>
    </source>
</evidence>
<dbReference type="PRINTS" id="PR00018">
    <property type="entry name" value="KRINGLE"/>
</dbReference>
<evidence type="ECO:0000313" key="31">
    <source>
        <dbReference type="EMBL" id="CDW21557.1"/>
    </source>
</evidence>
<evidence type="ECO:0000256" key="3">
    <source>
        <dbReference type="ARBA" id="ARBA00022473"/>
    </source>
</evidence>
<dbReference type="GO" id="GO:0043235">
    <property type="term" value="C:receptor complex"/>
    <property type="evidence" value="ECO:0007669"/>
    <property type="project" value="TreeGrafter"/>
</dbReference>
<dbReference type="PANTHER" id="PTHR24416">
    <property type="entry name" value="TYROSINE-PROTEIN KINASE RECEPTOR"/>
    <property type="match status" value="1"/>
</dbReference>
<evidence type="ECO:0000259" key="27">
    <source>
        <dbReference type="PROSITE" id="PS50011"/>
    </source>
</evidence>
<accession>A0A0K2T7L0</accession>
<keyword evidence="4" id="KW-1003">Cell membrane</keyword>
<keyword evidence="15" id="KW-0829">Tyrosine-protein kinase</keyword>
<comment type="caution">
    <text evidence="24">Lacks conserved residue(s) required for the propagation of feature annotation.</text>
</comment>
<dbReference type="InterPro" id="IPR050122">
    <property type="entry name" value="RTK"/>
</dbReference>
<dbReference type="InterPro" id="IPR017441">
    <property type="entry name" value="Protein_kinase_ATP_BS"/>
</dbReference>
<dbReference type="PANTHER" id="PTHR24416:SF317">
    <property type="entry name" value="MUSCLE, SKELETAL RECEPTOR TYROSINE-PROTEIN KINASE"/>
    <property type="match status" value="1"/>
</dbReference>
<dbReference type="GO" id="GO:0005886">
    <property type="term" value="C:plasma membrane"/>
    <property type="evidence" value="ECO:0007669"/>
    <property type="project" value="UniProtKB-SubCell"/>
</dbReference>
<comment type="subcellular location">
    <subcellularLocation>
        <location evidence="1">Cell membrane</location>
        <topology evidence="1">Single-pass type I membrane protein</topology>
    </subcellularLocation>
</comment>
<dbReference type="SUPFAM" id="SSF48726">
    <property type="entry name" value="Immunoglobulin"/>
    <property type="match status" value="2"/>
</dbReference>
<dbReference type="CDD" id="cd00096">
    <property type="entry name" value="Ig"/>
    <property type="match status" value="1"/>
</dbReference>
<keyword evidence="3" id="KW-0217">Developmental protein</keyword>
<dbReference type="InterPro" id="IPR013151">
    <property type="entry name" value="Immunoglobulin_dom"/>
</dbReference>
<dbReference type="InterPro" id="IPR013783">
    <property type="entry name" value="Ig-like_fold"/>
</dbReference>
<dbReference type="Gene3D" id="1.10.2000.10">
    <property type="entry name" value="Frizzled cysteine-rich domain"/>
    <property type="match status" value="1"/>
</dbReference>
<evidence type="ECO:0000259" key="29">
    <source>
        <dbReference type="PROSITE" id="PS50070"/>
    </source>
</evidence>
<evidence type="ECO:0000256" key="24">
    <source>
        <dbReference type="PROSITE-ProRule" id="PRU00121"/>
    </source>
</evidence>
<dbReference type="PROSITE" id="PS00107">
    <property type="entry name" value="PROTEIN_KINASE_ATP"/>
    <property type="match status" value="1"/>
</dbReference>
<dbReference type="FunFam" id="1.10.510.10:FF:000554">
    <property type="entry name" value="Predicted protein"/>
    <property type="match status" value="1"/>
</dbReference>
<dbReference type="PRINTS" id="PR00109">
    <property type="entry name" value="TYRKINASE"/>
</dbReference>
<keyword evidence="6 24" id="KW-0420">Kringle</keyword>
<dbReference type="OrthoDB" id="3256376at2759"/>
<organism evidence="31">
    <name type="scientific">Lepeophtheirus salmonis</name>
    <name type="common">Salmon louse</name>
    <name type="synonym">Caligus salmonis</name>
    <dbReference type="NCBI Taxonomy" id="72036"/>
    <lineage>
        <taxon>Eukaryota</taxon>
        <taxon>Metazoa</taxon>
        <taxon>Ecdysozoa</taxon>
        <taxon>Arthropoda</taxon>
        <taxon>Crustacea</taxon>
        <taxon>Multicrustacea</taxon>
        <taxon>Hexanauplia</taxon>
        <taxon>Copepoda</taxon>
        <taxon>Siphonostomatoida</taxon>
        <taxon>Caligidae</taxon>
        <taxon>Lepeophtheirus</taxon>
    </lineage>
</organism>
<keyword evidence="16" id="KW-1015">Disulfide bond</keyword>
<proteinExistence type="predicted"/>
<dbReference type="Gene3D" id="2.40.20.10">
    <property type="entry name" value="Plasminogen Kringle 4"/>
    <property type="match status" value="1"/>
</dbReference>
<dbReference type="GO" id="GO:0005524">
    <property type="term" value="F:ATP binding"/>
    <property type="evidence" value="ECO:0007669"/>
    <property type="project" value="UniProtKB-UniRule"/>
</dbReference>
<evidence type="ECO:0000256" key="5">
    <source>
        <dbReference type="ARBA" id="ARBA00022553"/>
    </source>
</evidence>
<name>A0A0K2T7L0_LEPSM</name>
<keyword evidence="14 26" id="KW-0472">Membrane</keyword>
<dbReference type="PIRSF" id="PIRSF000615">
    <property type="entry name" value="TyrPK_CSF1-R"/>
    <property type="match status" value="1"/>
</dbReference>
<dbReference type="Pfam" id="PF07714">
    <property type="entry name" value="PK_Tyr_Ser-Thr"/>
    <property type="match status" value="1"/>
</dbReference>
<keyword evidence="9" id="KW-0732">Signal</keyword>
<evidence type="ECO:0000256" key="16">
    <source>
        <dbReference type="ARBA" id="ARBA00023157"/>
    </source>
</evidence>
<evidence type="ECO:0000256" key="22">
    <source>
        <dbReference type="PIRSR" id="PIRSR000615-2"/>
    </source>
</evidence>
<keyword evidence="11" id="KW-0418">Kinase</keyword>
<evidence type="ECO:0000256" key="9">
    <source>
        <dbReference type="ARBA" id="ARBA00022729"/>
    </source>
</evidence>
<keyword evidence="12 22" id="KW-0067">ATP-binding</keyword>
<evidence type="ECO:0000256" key="19">
    <source>
        <dbReference type="ARBA" id="ARBA00023319"/>
    </source>
</evidence>
<dbReference type="InterPro" id="IPR036790">
    <property type="entry name" value="Frizzled_dom_sf"/>
</dbReference>
<reference evidence="31" key="1">
    <citation type="submission" date="2014-05" db="EMBL/GenBank/DDBJ databases">
        <authorList>
            <person name="Chronopoulou M."/>
        </authorList>
    </citation>
    <scope>NUCLEOTIDE SEQUENCE</scope>
    <source>
        <tissue evidence="31">Whole organism</tissue>
    </source>
</reference>
<dbReference type="SMART" id="SM00130">
    <property type="entry name" value="KR"/>
    <property type="match status" value="1"/>
</dbReference>